<keyword evidence="6" id="KW-1185">Reference proteome</keyword>
<dbReference type="InterPro" id="IPR006145">
    <property type="entry name" value="PsdUridine_synth_RsuA/RluA"/>
</dbReference>
<dbReference type="Pfam" id="PF00849">
    <property type="entry name" value="PseudoU_synth_2"/>
    <property type="match status" value="1"/>
</dbReference>
<dbReference type="PANTHER" id="PTHR47683:SF2">
    <property type="entry name" value="RNA-BINDING S4 DOMAIN-CONTAINING PROTEIN"/>
    <property type="match status" value="1"/>
</dbReference>
<reference evidence="6" key="1">
    <citation type="journal article" date="2019" name="Int. J. Syst. Evol. Microbiol.">
        <title>The Global Catalogue of Microorganisms (GCM) 10K type strain sequencing project: providing services to taxonomists for standard genome sequencing and annotation.</title>
        <authorList>
            <consortium name="The Broad Institute Genomics Platform"/>
            <consortium name="The Broad Institute Genome Sequencing Center for Infectious Disease"/>
            <person name="Wu L."/>
            <person name="Ma J."/>
        </authorList>
    </citation>
    <scope>NUCLEOTIDE SEQUENCE [LARGE SCALE GENOMIC DNA]</scope>
    <source>
        <strain evidence="6">CECT 8289</strain>
    </source>
</reference>
<sequence>MQNFKIIIINYLATHNIPKRYFIVNKPYNMVSQFKSTHQVPLLGDIDFDFPEGTHAIGRLDSTSEGLLILTTDKTVTRKLFLATEPHPRSYLVMVQNNMSAATIAHLQNGVAIPIKNGALYIAKPISAFVVENPCSYYPYANDHRNQYPHTWLLITLTEGKFRQVRKMVQALRHRCLRLVRLNICNIYLGDLAPGAVRELDEKTFYDLLVPPQKNTE</sequence>
<dbReference type="NCBIfam" id="TIGR00093">
    <property type="entry name" value="pseudouridine synthase"/>
    <property type="match status" value="1"/>
</dbReference>
<dbReference type="Gene3D" id="3.30.70.580">
    <property type="entry name" value="Pseudouridine synthase I, catalytic domain, N-terminal subdomain"/>
    <property type="match status" value="1"/>
</dbReference>
<dbReference type="PANTHER" id="PTHR47683">
    <property type="entry name" value="PSEUDOURIDINE SYNTHASE FAMILY PROTEIN-RELATED"/>
    <property type="match status" value="1"/>
</dbReference>
<dbReference type="InterPro" id="IPR020094">
    <property type="entry name" value="TruA/RsuA/RluB/E/F_N"/>
</dbReference>
<dbReference type="InterPro" id="IPR042092">
    <property type="entry name" value="PsdUridine_s_RsuA/RluB/E/F_cat"/>
</dbReference>
<dbReference type="Gene3D" id="3.30.70.1560">
    <property type="entry name" value="Alpha-L RNA-binding motif"/>
    <property type="match status" value="1"/>
</dbReference>
<name>A0ABV8QR94_9BACT</name>
<dbReference type="Proteomes" id="UP001595907">
    <property type="component" value="Unassembled WGS sequence"/>
</dbReference>
<comment type="similarity">
    <text evidence="1 3">Belongs to the pseudouridine synthase RsuA family.</text>
</comment>
<dbReference type="EC" id="5.4.99.-" evidence="3"/>
<comment type="caution">
    <text evidence="5">The sequence shown here is derived from an EMBL/GenBank/DDBJ whole genome shotgun (WGS) entry which is preliminary data.</text>
</comment>
<dbReference type="InterPro" id="IPR050343">
    <property type="entry name" value="RsuA_PseudoU_synthase"/>
</dbReference>
<evidence type="ECO:0000256" key="1">
    <source>
        <dbReference type="ARBA" id="ARBA00008348"/>
    </source>
</evidence>
<dbReference type="InterPro" id="IPR000748">
    <property type="entry name" value="PsdUridine_synth_RsuA/RluB/E/F"/>
</dbReference>
<dbReference type="PROSITE" id="PS01149">
    <property type="entry name" value="PSI_RSU"/>
    <property type="match status" value="1"/>
</dbReference>
<dbReference type="EMBL" id="JBHSCZ010000002">
    <property type="protein sequence ID" value="MFC4262775.1"/>
    <property type="molecule type" value="Genomic_DNA"/>
</dbReference>
<proteinExistence type="inferred from homology"/>
<evidence type="ECO:0000256" key="2">
    <source>
        <dbReference type="ARBA" id="ARBA00023235"/>
    </source>
</evidence>
<evidence type="ECO:0000313" key="6">
    <source>
        <dbReference type="Proteomes" id="UP001595907"/>
    </source>
</evidence>
<dbReference type="InterPro" id="IPR020103">
    <property type="entry name" value="PsdUridine_synth_cat_dom_sf"/>
</dbReference>
<accession>A0ABV8QR94</accession>
<gene>
    <name evidence="5" type="ORF">ACFOWM_07805</name>
</gene>
<dbReference type="InterPro" id="IPR018496">
    <property type="entry name" value="PsdUridine_synth_RsuA/RluB_CS"/>
</dbReference>
<feature type="domain" description="Pseudouridine synthase RsuA/RluA-like" evidence="4">
    <location>
        <begin position="21"/>
        <end position="171"/>
    </location>
</feature>
<dbReference type="RefSeq" id="WP_379708551.1">
    <property type="nucleotide sequence ID" value="NZ_JBHSCZ010000002.1"/>
</dbReference>
<keyword evidence="2 3" id="KW-0413">Isomerase</keyword>
<evidence type="ECO:0000313" key="5">
    <source>
        <dbReference type="EMBL" id="MFC4262775.1"/>
    </source>
</evidence>
<organism evidence="5 6">
    <name type="scientific">Ferruginibacter yonginensis</name>
    <dbReference type="NCBI Taxonomy" id="1310416"/>
    <lineage>
        <taxon>Bacteria</taxon>
        <taxon>Pseudomonadati</taxon>
        <taxon>Bacteroidota</taxon>
        <taxon>Chitinophagia</taxon>
        <taxon>Chitinophagales</taxon>
        <taxon>Chitinophagaceae</taxon>
        <taxon>Ferruginibacter</taxon>
    </lineage>
</organism>
<dbReference type="SUPFAM" id="SSF55120">
    <property type="entry name" value="Pseudouridine synthase"/>
    <property type="match status" value="1"/>
</dbReference>
<protein>
    <recommendedName>
        <fullName evidence="3">Pseudouridine synthase</fullName>
        <ecNumber evidence="3">5.4.99.-</ecNumber>
    </recommendedName>
</protein>
<evidence type="ECO:0000259" key="4">
    <source>
        <dbReference type="Pfam" id="PF00849"/>
    </source>
</evidence>
<evidence type="ECO:0000256" key="3">
    <source>
        <dbReference type="RuleBase" id="RU003887"/>
    </source>
</evidence>